<name>A0A6N6VUJ9_9BACT</name>
<reference evidence="1 2" key="1">
    <citation type="submission" date="2019-10" db="EMBL/GenBank/DDBJ databases">
        <title>New species of Slilvanegrellaceae.</title>
        <authorList>
            <person name="Pitt A."/>
            <person name="Hahn M.W."/>
        </authorList>
    </citation>
    <scope>NUCLEOTIDE SEQUENCE [LARGE SCALE GENOMIC DNA]</scope>
    <source>
        <strain evidence="1 2">SP-Ram-0.45-NSY-1</strain>
    </source>
</reference>
<dbReference type="Proteomes" id="UP000437748">
    <property type="component" value="Unassembled WGS sequence"/>
</dbReference>
<dbReference type="RefSeq" id="WP_153419738.1">
    <property type="nucleotide sequence ID" value="NZ_WFLM01000002.1"/>
</dbReference>
<protein>
    <submittedName>
        <fullName evidence="1">Uncharacterized protein</fullName>
    </submittedName>
</protein>
<dbReference type="AlphaFoldDB" id="A0A6N6VUJ9"/>
<sequence length="99" mass="11301">MYKLNVISSEEVQLVEDKNTCGFDQLGNLSFCTRMAFFPIEGFLEVLKIRAPRTTLVYSLVNSEFRVLHSTVDQANGFIRLQKVDNHGSVVDSIRLFKD</sequence>
<keyword evidence="2" id="KW-1185">Reference proteome</keyword>
<dbReference type="EMBL" id="WFLM01000002">
    <property type="protein sequence ID" value="KAB8040015.1"/>
    <property type="molecule type" value="Genomic_DNA"/>
</dbReference>
<proteinExistence type="predicted"/>
<evidence type="ECO:0000313" key="2">
    <source>
        <dbReference type="Proteomes" id="UP000437748"/>
    </source>
</evidence>
<dbReference type="OrthoDB" id="3533372at2"/>
<gene>
    <name evidence="1" type="ORF">GCL60_07050</name>
</gene>
<comment type="caution">
    <text evidence="1">The sequence shown here is derived from an EMBL/GenBank/DDBJ whole genome shotgun (WGS) entry which is preliminary data.</text>
</comment>
<evidence type="ECO:0000313" key="1">
    <source>
        <dbReference type="EMBL" id="KAB8040015.1"/>
    </source>
</evidence>
<organism evidence="1 2">
    <name type="scientific">Silvanigrella paludirubra</name>
    <dbReference type="NCBI Taxonomy" id="2499159"/>
    <lineage>
        <taxon>Bacteria</taxon>
        <taxon>Pseudomonadati</taxon>
        <taxon>Bdellovibrionota</taxon>
        <taxon>Oligoflexia</taxon>
        <taxon>Silvanigrellales</taxon>
        <taxon>Silvanigrellaceae</taxon>
        <taxon>Silvanigrella</taxon>
    </lineage>
</organism>
<accession>A0A6N6VUJ9</accession>